<name>A0A1N6JQT2_9BURK</name>
<accession>A0A1N6JQT2</accession>
<dbReference type="InterPro" id="IPR021561">
    <property type="entry name" value="AbiEi_3"/>
</dbReference>
<dbReference type="OrthoDB" id="1550938at2"/>
<reference evidence="2 3" key="1">
    <citation type="submission" date="2016-11" db="EMBL/GenBank/DDBJ databases">
        <authorList>
            <person name="Jaros S."/>
            <person name="Januszkiewicz K."/>
            <person name="Wedrychowicz H."/>
        </authorList>
    </citation>
    <scope>NUCLEOTIDE SEQUENCE [LARGE SCALE GENOMIC DNA]</scope>
    <source>
        <strain evidence="2 3">GAS86</strain>
    </source>
</reference>
<protein>
    <submittedName>
        <fullName evidence="2">Transcriptional regulator with AbiEi antitoxin N-terminal domain</fullName>
    </submittedName>
</protein>
<dbReference type="Proteomes" id="UP000184693">
    <property type="component" value="Unassembled WGS sequence"/>
</dbReference>
<proteinExistence type="predicted"/>
<feature type="domain" description="Transcriptional regulator AbiEi antitoxin N-terminal" evidence="1">
    <location>
        <begin position="4"/>
        <end position="93"/>
    </location>
</feature>
<dbReference type="RefSeq" id="WP_074266890.1">
    <property type="nucleotide sequence ID" value="NZ_FSRM01000002.1"/>
</dbReference>
<gene>
    <name evidence="2" type="ORF">SAMN05444168_4841</name>
</gene>
<evidence type="ECO:0000313" key="2">
    <source>
        <dbReference type="EMBL" id="SIO46705.1"/>
    </source>
</evidence>
<dbReference type="Pfam" id="PF17194">
    <property type="entry name" value="AbiEi_3_N"/>
    <property type="match status" value="1"/>
</dbReference>
<dbReference type="EMBL" id="FSRM01000002">
    <property type="protein sequence ID" value="SIO46705.1"/>
    <property type="molecule type" value="Genomic_DNA"/>
</dbReference>
<evidence type="ECO:0000313" key="3">
    <source>
        <dbReference type="Proteomes" id="UP000184693"/>
    </source>
</evidence>
<dbReference type="AlphaFoldDB" id="A0A1N6JQT2"/>
<sequence length="248" mass="27915">MSNKTVQRLMQESRRGHPIDSDMLRNMGISAALAAHMVKSGWLQRLSQGVYLLTGDIPTRDGSIAYLTRRIAGLHVGGKTALSWQGVRHNIAFRENIVLWGQKPYRIPSWVDRHLIYSFQTTALFDDDLPYEKGLKPLPAGDPEVKVSVPERAMLELASDIGKGQSIEEAGNLMVSLRNLRADVLDEFLSHCHRVKVVRLVRDLGLEADFSWARGLQKHVDRLGAGKRWSNQTKNGRITLKPERTKST</sequence>
<evidence type="ECO:0000259" key="1">
    <source>
        <dbReference type="Pfam" id="PF17194"/>
    </source>
</evidence>
<dbReference type="Pfam" id="PF11459">
    <property type="entry name" value="AbiEi_3"/>
    <property type="match status" value="1"/>
</dbReference>
<dbReference type="InterPro" id="IPR033455">
    <property type="entry name" value="AbiEi_3_N"/>
</dbReference>
<organism evidence="2 3">
    <name type="scientific">Paraburkholderia phenazinium</name>
    <dbReference type="NCBI Taxonomy" id="60549"/>
    <lineage>
        <taxon>Bacteria</taxon>
        <taxon>Pseudomonadati</taxon>
        <taxon>Pseudomonadota</taxon>
        <taxon>Betaproteobacteria</taxon>
        <taxon>Burkholderiales</taxon>
        <taxon>Burkholderiaceae</taxon>
        <taxon>Paraburkholderia</taxon>
    </lineage>
</organism>